<proteinExistence type="predicted"/>
<accession>A0AAV7XNB6</accession>
<gene>
    <name evidence="2" type="ORF">ONE63_009110</name>
</gene>
<protein>
    <submittedName>
        <fullName evidence="2">Uncharacterized protein</fullName>
    </submittedName>
</protein>
<feature type="compositionally biased region" description="Basic residues" evidence="1">
    <location>
        <begin position="291"/>
        <end position="309"/>
    </location>
</feature>
<dbReference type="AlphaFoldDB" id="A0AAV7XNB6"/>
<feature type="compositionally biased region" description="Basic residues" evidence="1">
    <location>
        <begin position="321"/>
        <end position="341"/>
    </location>
</feature>
<evidence type="ECO:0000313" key="2">
    <source>
        <dbReference type="EMBL" id="KAJ1525922.1"/>
    </source>
</evidence>
<evidence type="ECO:0000256" key="1">
    <source>
        <dbReference type="SAM" id="MobiDB-lite"/>
    </source>
</evidence>
<name>A0AAV7XNB6_9NEOP</name>
<comment type="caution">
    <text evidence="2">The sequence shown here is derived from an EMBL/GenBank/DDBJ whole genome shotgun (WGS) entry which is preliminary data.</text>
</comment>
<dbReference type="EMBL" id="JAPTSV010000007">
    <property type="protein sequence ID" value="KAJ1525922.1"/>
    <property type="molecule type" value="Genomic_DNA"/>
</dbReference>
<reference evidence="2" key="1">
    <citation type="submission" date="2022-12" db="EMBL/GenBank/DDBJ databases">
        <title>Chromosome-level genome assembly of the bean flower thrips Megalurothrips usitatus.</title>
        <authorList>
            <person name="Ma L."/>
            <person name="Liu Q."/>
            <person name="Li H."/>
            <person name="Cai W."/>
        </authorList>
    </citation>
    <scope>NUCLEOTIDE SEQUENCE</scope>
    <source>
        <strain evidence="2">Cailab_2022a</strain>
    </source>
</reference>
<organism evidence="2 3">
    <name type="scientific">Megalurothrips usitatus</name>
    <name type="common">bean blossom thrips</name>
    <dbReference type="NCBI Taxonomy" id="439358"/>
    <lineage>
        <taxon>Eukaryota</taxon>
        <taxon>Metazoa</taxon>
        <taxon>Ecdysozoa</taxon>
        <taxon>Arthropoda</taxon>
        <taxon>Hexapoda</taxon>
        <taxon>Insecta</taxon>
        <taxon>Pterygota</taxon>
        <taxon>Neoptera</taxon>
        <taxon>Paraneoptera</taxon>
        <taxon>Thysanoptera</taxon>
        <taxon>Terebrantia</taxon>
        <taxon>Thripoidea</taxon>
        <taxon>Thripidae</taxon>
        <taxon>Megalurothrips</taxon>
    </lineage>
</organism>
<dbReference type="Proteomes" id="UP001075354">
    <property type="component" value="Chromosome 7"/>
</dbReference>
<feature type="compositionally biased region" description="Low complexity" evidence="1">
    <location>
        <begin position="383"/>
        <end position="401"/>
    </location>
</feature>
<feature type="region of interest" description="Disordered" evidence="1">
    <location>
        <begin position="281"/>
        <end position="401"/>
    </location>
</feature>
<keyword evidence="3" id="KW-1185">Reference proteome</keyword>
<sequence>MPQARHAARHARHAGARVQTRVLARQPSRQPWQNPCGTAVPVAPITPPARNLQLRPKAHKASAAQDFDWPPPSMDGKGWSLRTVRGRIRVARAHLRYRRKHIHQVYGQVKVLSNKYSFDWLPSQQVPWYRSEVTCLDRDSQAAQVLPALRSALQNFSATFVELQKARRWTIDGPGLNNRSLIINELASHVKGMLCEVETAMQDRGLPLPPSGLPSDGLADVDPSRWNPNPDLTGALIQDWGVVSAYTDALYGWALILRELGHAPKVRRQGDLADLEVAVVPGGCPQQSPPHRLHGRHRNQLQRKQRRHPGGGPGGDEDARRRRRRRRRRRKQQRERRHQRRRLMEEMAKRNGGRPWRPARPPHAAEQRPPRPGARPGRRPGRRPGAAGRPRTPARTDTPGA</sequence>
<evidence type="ECO:0000313" key="3">
    <source>
        <dbReference type="Proteomes" id="UP001075354"/>
    </source>
</evidence>